<name>A0ABW6W3W7_9ACTN</name>
<evidence type="ECO:0000313" key="3">
    <source>
        <dbReference type="Proteomes" id="UP001602245"/>
    </source>
</evidence>
<protein>
    <submittedName>
        <fullName evidence="2">Uncharacterized protein</fullName>
    </submittedName>
</protein>
<comment type="caution">
    <text evidence="2">The sequence shown here is derived from an EMBL/GenBank/DDBJ whole genome shotgun (WGS) entry which is preliminary data.</text>
</comment>
<feature type="transmembrane region" description="Helical" evidence="1">
    <location>
        <begin position="600"/>
        <end position="620"/>
    </location>
</feature>
<feature type="transmembrane region" description="Helical" evidence="1">
    <location>
        <begin position="632"/>
        <end position="653"/>
    </location>
</feature>
<keyword evidence="3" id="KW-1185">Reference proteome</keyword>
<evidence type="ECO:0000256" key="1">
    <source>
        <dbReference type="SAM" id="Phobius"/>
    </source>
</evidence>
<keyword evidence="1" id="KW-0812">Transmembrane</keyword>
<sequence>MTVNLRGRSAVADRSAGDPLDHLRTLIQALPVPTAPMTFPSRDAALGLALMDLSFRLDHLPRLSEHLTLMDRGHMSRVISVDVDLDLISPRLRNTLVVPGEAAPGGGAAALWVPVSRYSRRDLAPVAIRDSSGEVVPRLTHRDANRVTAAAFVALLSMLINAHEDVAAPASPIHQLRHTHQRSRWLIEAAITELIMVGSPVGQRLHSPLDHAALAPRGEGRPGDSRSVRALALAGLDTLFPAEGGDHMMVPFARLLQLATRQYILVAQLGLDRPRRFLTWEAPLLPAQHRPAPLQTLAKNMLPVNREFVVEYETEIPRSVKAYHLTLEVRQEISVRRFLMSSNVDDEFVEVLAQDLESVAGRAEPLGGHHKLLELEMQGIASRLAELGRRRLIDLASYEAYLARLPIPVGLGSAPPHRELTSDEVIAALSEGDCSLEVLAAFCAHYAADGLQHLARTGLAGEALVNIADGLRAAQVGWDVTTDNDPREHGAHAHWRRPSVELSPQSTEPVRAFAYMALADEAPALIESITRMVAGLALMVLGIGTLLSGGLDWLYSSRVADDFVPEQPDAVVAVLLLVPGLLLARLALPSTRSVLGQLHKYQRSLAAASVVVTTALAIAIGTVRSDLEMTRLFQVALAVLIVILVCCLCEFYARRNHRSSSVPRSARVPRWLRDARRSTRRVVEPDDFFDARGEV</sequence>
<dbReference type="Proteomes" id="UP001602245">
    <property type="component" value="Unassembled WGS sequence"/>
</dbReference>
<feature type="transmembrane region" description="Helical" evidence="1">
    <location>
        <begin position="533"/>
        <end position="555"/>
    </location>
</feature>
<reference evidence="2 3" key="1">
    <citation type="submission" date="2024-10" db="EMBL/GenBank/DDBJ databases">
        <title>The Natural Products Discovery Center: Release of the First 8490 Sequenced Strains for Exploring Actinobacteria Biosynthetic Diversity.</title>
        <authorList>
            <person name="Kalkreuter E."/>
            <person name="Kautsar S.A."/>
            <person name="Yang D."/>
            <person name="Bader C.D."/>
            <person name="Teijaro C.N."/>
            <person name="Fluegel L."/>
            <person name="Davis C.M."/>
            <person name="Simpson J.R."/>
            <person name="Lauterbach L."/>
            <person name="Steele A.D."/>
            <person name="Gui C."/>
            <person name="Meng S."/>
            <person name="Li G."/>
            <person name="Viehrig K."/>
            <person name="Ye F."/>
            <person name="Su P."/>
            <person name="Kiefer A.F."/>
            <person name="Nichols A."/>
            <person name="Cepeda A.J."/>
            <person name="Yan W."/>
            <person name="Fan B."/>
            <person name="Jiang Y."/>
            <person name="Adhikari A."/>
            <person name="Zheng C.-J."/>
            <person name="Schuster L."/>
            <person name="Cowan T.M."/>
            <person name="Smanski M.J."/>
            <person name="Chevrette M.G."/>
            <person name="De Carvalho L.P.S."/>
            <person name="Shen B."/>
        </authorList>
    </citation>
    <scope>NUCLEOTIDE SEQUENCE [LARGE SCALE GENOMIC DNA]</scope>
    <source>
        <strain evidence="2 3">NPDC000087</strain>
    </source>
</reference>
<organism evidence="2 3">
    <name type="scientific">Paractinoplanes globisporus</name>
    <dbReference type="NCBI Taxonomy" id="113565"/>
    <lineage>
        <taxon>Bacteria</taxon>
        <taxon>Bacillati</taxon>
        <taxon>Actinomycetota</taxon>
        <taxon>Actinomycetes</taxon>
        <taxon>Micromonosporales</taxon>
        <taxon>Micromonosporaceae</taxon>
        <taxon>Paractinoplanes</taxon>
    </lineage>
</organism>
<accession>A0ABW6W3W7</accession>
<keyword evidence="1" id="KW-1133">Transmembrane helix</keyword>
<feature type="transmembrane region" description="Helical" evidence="1">
    <location>
        <begin position="570"/>
        <end position="588"/>
    </location>
</feature>
<dbReference type="RefSeq" id="WP_020518427.1">
    <property type="nucleotide sequence ID" value="NZ_JBIAZU010000001.1"/>
</dbReference>
<proteinExistence type="predicted"/>
<dbReference type="EMBL" id="JBIAZU010000001">
    <property type="protein sequence ID" value="MFF5287994.1"/>
    <property type="molecule type" value="Genomic_DNA"/>
</dbReference>
<gene>
    <name evidence="2" type="ORF">ACFY35_01055</name>
</gene>
<keyword evidence="1" id="KW-0472">Membrane</keyword>
<evidence type="ECO:0000313" key="2">
    <source>
        <dbReference type="EMBL" id="MFF5287994.1"/>
    </source>
</evidence>